<evidence type="ECO:0000256" key="7">
    <source>
        <dbReference type="ARBA" id="ARBA00022827"/>
    </source>
</evidence>
<keyword evidence="8" id="KW-0521">NADP</keyword>
<dbReference type="EC" id="1.14.13.59" evidence="4"/>
<comment type="similarity">
    <text evidence="3">Belongs to the lysine N(6)-hydroxylase/L-ornithine N(5)-oxygenase family.</text>
</comment>
<dbReference type="PRINTS" id="PR00411">
    <property type="entry name" value="PNDRDTASEI"/>
</dbReference>
<dbReference type="PANTHER" id="PTHR43539:SF78">
    <property type="entry name" value="FLAVIN-CONTAINING MONOOXYGENASE"/>
    <property type="match status" value="1"/>
</dbReference>
<keyword evidence="7" id="KW-0274">FAD</keyword>
<reference evidence="16 17" key="1">
    <citation type="submission" date="2020-02" db="EMBL/GenBank/DDBJ databases">
        <title>Acidophilic actinobacteria isolated from forest soil.</title>
        <authorList>
            <person name="Golinska P."/>
        </authorList>
    </citation>
    <scope>NUCLEOTIDE SEQUENCE [LARGE SCALE GENOMIC DNA]</scope>
    <source>
        <strain evidence="16 17">NL8</strain>
    </source>
</reference>
<keyword evidence="10 16" id="KW-0503">Monooxygenase</keyword>
<evidence type="ECO:0000256" key="10">
    <source>
        <dbReference type="ARBA" id="ARBA00023033"/>
    </source>
</evidence>
<dbReference type="PANTHER" id="PTHR43539">
    <property type="entry name" value="FLAVIN-BINDING MONOOXYGENASE-LIKE PROTEIN (AFU_ORTHOLOGUE AFUA_4G09220)"/>
    <property type="match status" value="1"/>
</dbReference>
<accession>A0ABS5KSG4</accession>
<keyword evidence="6" id="KW-0285">Flavoprotein</keyword>
<dbReference type="Gene3D" id="3.50.50.60">
    <property type="entry name" value="FAD/NAD(P)-binding domain"/>
    <property type="match status" value="1"/>
</dbReference>
<dbReference type="InterPro" id="IPR025700">
    <property type="entry name" value="Lys/Orn_oxygenase"/>
</dbReference>
<gene>
    <name evidence="16" type="ORF">KGQ19_19065</name>
</gene>
<evidence type="ECO:0000256" key="13">
    <source>
        <dbReference type="ARBA" id="ARBA00032493"/>
    </source>
</evidence>
<evidence type="ECO:0000256" key="15">
    <source>
        <dbReference type="ARBA" id="ARBA00048407"/>
    </source>
</evidence>
<evidence type="ECO:0000256" key="12">
    <source>
        <dbReference type="ARBA" id="ARBA00031158"/>
    </source>
</evidence>
<dbReference type="SUPFAM" id="SSF51905">
    <property type="entry name" value="FAD/NAD(P)-binding domain"/>
    <property type="match status" value="1"/>
</dbReference>
<dbReference type="GO" id="GO:0004497">
    <property type="term" value="F:monooxygenase activity"/>
    <property type="evidence" value="ECO:0007669"/>
    <property type="project" value="UniProtKB-KW"/>
</dbReference>
<keyword evidence="17" id="KW-1185">Reference proteome</keyword>
<protein>
    <recommendedName>
        <fullName evidence="5">L-lysine N6-monooxygenase MbtG</fullName>
        <ecNumber evidence="4">1.14.13.59</ecNumber>
    </recommendedName>
    <alternativeName>
        <fullName evidence="14">Lysine 6-N-hydroxylase</fullName>
    </alternativeName>
    <alternativeName>
        <fullName evidence="13">Lysine N6-hydroxylase</fullName>
    </alternativeName>
    <alternativeName>
        <fullName evidence="11">Lysine-N-oxygenase</fullName>
    </alternativeName>
    <alternativeName>
        <fullName evidence="12">Mycobactin synthase protein G</fullName>
    </alternativeName>
</protein>
<name>A0ABS5KSG4_9ACTN</name>
<evidence type="ECO:0000256" key="4">
    <source>
        <dbReference type="ARBA" id="ARBA00013076"/>
    </source>
</evidence>
<evidence type="ECO:0000256" key="1">
    <source>
        <dbReference type="ARBA" id="ARBA00001974"/>
    </source>
</evidence>
<evidence type="ECO:0000256" key="11">
    <source>
        <dbReference type="ARBA" id="ARBA00029939"/>
    </source>
</evidence>
<evidence type="ECO:0000256" key="5">
    <source>
        <dbReference type="ARBA" id="ARBA00016406"/>
    </source>
</evidence>
<evidence type="ECO:0000256" key="14">
    <source>
        <dbReference type="ARBA" id="ARBA00032738"/>
    </source>
</evidence>
<dbReference type="Proteomes" id="UP000730482">
    <property type="component" value="Unassembled WGS sequence"/>
</dbReference>
<evidence type="ECO:0000256" key="6">
    <source>
        <dbReference type="ARBA" id="ARBA00022630"/>
    </source>
</evidence>
<dbReference type="InterPro" id="IPR050982">
    <property type="entry name" value="Auxin_biosynth/cation_transpt"/>
</dbReference>
<proteinExistence type="inferred from homology"/>
<dbReference type="InterPro" id="IPR036188">
    <property type="entry name" value="FAD/NAD-bd_sf"/>
</dbReference>
<evidence type="ECO:0000256" key="3">
    <source>
        <dbReference type="ARBA" id="ARBA00007588"/>
    </source>
</evidence>
<dbReference type="PRINTS" id="PR00368">
    <property type="entry name" value="FADPNR"/>
</dbReference>
<evidence type="ECO:0000313" key="16">
    <source>
        <dbReference type="EMBL" id="MBS2548970.1"/>
    </source>
</evidence>
<evidence type="ECO:0000256" key="9">
    <source>
        <dbReference type="ARBA" id="ARBA00023002"/>
    </source>
</evidence>
<comment type="catalytic activity">
    <reaction evidence="15">
        <text>L-lysine + NADPH + O2 = N(6)-hydroxy-L-lysine + NADP(+) + H2O</text>
        <dbReference type="Rhea" id="RHEA:23228"/>
        <dbReference type="ChEBI" id="CHEBI:15377"/>
        <dbReference type="ChEBI" id="CHEBI:15379"/>
        <dbReference type="ChEBI" id="CHEBI:32551"/>
        <dbReference type="ChEBI" id="CHEBI:57783"/>
        <dbReference type="ChEBI" id="CHEBI:57820"/>
        <dbReference type="ChEBI" id="CHEBI:58349"/>
        <dbReference type="EC" id="1.14.13.59"/>
    </reaction>
</comment>
<organism evidence="16 17">
    <name type="scientific">Catenulispora pinistramenti</name>
    <dbReference type="NCBI Taxonomy" id="2705254"/>
    <lineage>
        <taxon>Bacteria</taxon>
        <taxon>Bacillati</taxon>
        <taxon>Actinomycetota</taxon>
        <taxon>Actinomycetes</taxon>
        <taxon>Catenulisporales</taxon>
        <taxon>Catenulisporaceae</taxon>
        <taxon>Catenulispora</taxon>
    </lineage>
</organism>
<comment type="pathway">
    <text evidence="2">Siderophore biosynthesis.</text>
</comment>
<dbReference type="EMBL" id="JAAFYZ010000060">
    <property type="protein sequence ID" value="MBS2548970.1"/>
    <property type="molecule type" value="Genomic_DNA"/>
</dbReference>
<evidence type="ECO:0000313" key="17">
    <source>
        <dbReference type="Proteomes" id="UP000730482"/>
    </source>
</evidence>
<evidence type="ECO:0000256" key="2">
    <source>
        <dbReference type="ARBA" id="ARBA00004924"/>
    </source>
</evidence>
<comment type="cofactor">
    <cofactor evidence="1">
        <name>FAD</name>
        <dbReference type="ChEBI" id="CHEBI:57692"/>
    </cofactor>
</comment>
<dbReference type="Pfam" id="PF13434">
    <property type="entry name" value="Lys_Orn_oxgnase"/>
    <property type="match status" value="1"/>
</dbReference>
<comment type="caution">
    <text evidence="16">The sequence shown here is derived from an EMBL/GenBank/DDBJ whole genome shotgun (WGS) entry which is preliminary data.</text>
</comment>
<keyword evidence="9" id="KW-0560">Oxidoreductase</keyword>
<dbReference type="RefSeq" id="WP_212010547.1">
    <property type="nucleotide sequence ID" value="NZ_JAAFYZ010000060.1"/>
</dbReference>
<sequence>MTGPEILDTAVVGAGPYGLSVAAHAKARGSGTRVFGTPMRAWAEHMPVGMKLKSEPWASHLSDPRGRYTLKAYCHLNGLPYAHGLPTPVQTFADYGRWFRQQTAPDLHETDVLRVDREGPVFGLELADGSSVRARAVVLAVGFLPFPRIPEALAGLEAPRVLHSSAVNELSGFGGKRVAVVGAGQSAVETAALLDQAGAEVTLVARAGTLKWNDLPGDLATGWWQRLRYPDTGLGPGWYNKVLADMPTLFRRLSGERRVKIVANTLGPAGSWWLRERFEKSFDAEHLRTGTRITSARSEGDRVLLELSDGRKLEADHVVAATGYEVDVRKLTVLGEGLRGRVRGMRGSYGPPDLGAGFQTSVPGLSIVGLAAAATFGPSMRFVFGSAFASRTVAARLPR</sequence>
<evidence type="ECO:0000256" key="8">
    <source>
        <dbReference type="ARBA" id="ARBA00022857"/>
    </source>
</evidence>